<name>A0ACC3TP14_9ASCO</name>
<proteinExistence type="predicted"/>
<gene>
    <name evidence="1" type="ORF">V1517DRAFT_322727</name>
</gene>
<keyword evidence="2" id="KW-1185">Reference proteome</keyword>
<evidence type="ECO:0000313" key="2">
    <source>
        <dbReference type="Proteomes" id="UP001489719"/>
    </source>
</evidence>
<accession>A0ACC3TP14</accession>
<dbReference type="EMBL" id="MU970073">
    <property type="protein sequence ID" value="KAK9322631.1"/>
    <property type="molecule type" value="Genomic_DNA"/>
</dbReference>
<organism evidence="1 2">
    <name type="scientific">Lipomyces orientalis</name>
    <dbReference type="NCBI Taxonomy" id="1233043"/>
    <lineage>
        <taxon>Eukaryota</taxon>
        <taxon>Fungi</taxon>
        <taxon>Dikarya</taxon>
        <taxon>Ascomycota</taxon>
        <taxon>Saccharomycotina</taxon>
        <taxon>Lipomycetes</taxon>
        <taxon>Lipomycetales</taxon>
        <taxon>Lipomycetaceae</taxon>
        <taxon>Lipomyces</taxon>
    </lineage>
</organism>
<protein>
    <submittedName>
        <fullName evidence="1">Chorismate mutase</fullName>
    </submittedName>
</protein>
<dbReference type="Proteomes" id="UP001489719">
    <property type="component" value="Unassembled WGS sequence"/>
</dbReference>
<reference evidence="2" key="1">
    <citation type="journal article" date="2024" name="Front. Bioeng. Biotechnol.">
        <title>Genome-scale model development and genomic sequencing of the oleaginous clade Lipomyces.</title>
        <authorList>
            <person name="Czajka J.J."/>
            <person name="Han Y."/>
            <person name="Kim J."/>
            <person name="Mondo S.J."/>
            <person name="Hofstad B.A."/>
            <person name="Robles A."/>
            <person name="Haridas S."/>
            <person name="Riley R."/>
            <person name="LaButti K."/>
            <person name="Pangilinan J."/>
            <person name="Andreopoulos W."/>
            <person name="Lipzen A."/>
            <person name="Yan J."/>
            <person name="Wang M."/>
            <person name="Ng V."/>
            <person name="Grigoriev I.V."/>
            <person name="Spatafora J.W."/>
            <person name="Magnuson J.K."/>
            <person name="Baker S.E."/>
            <person name="Pomraning K.R."/>
        </authorList>
    </citation>
    <scope>NUCLEOTIDE SEQUENCE [LARGE SCALE GENOMIC DNA]</scope>
    <source>
        <strain evidence="2">CBS 10300</strain>
    </source>
</reference>
<comment type="caution">
    <text evidence="1">The sequence shown here is derived from an EMBL/GenBank/DDBJ whole genome shotgun (WGS) entry which is preliminary data.</text>
</comment>
<evidence type="ECO:0000313" key="1">
    <source>
        <dbReference type="EMBL" id="KAK9322631.1"/>
    </source>
</evidence>
<sequence length="258" mass="29458">MDFSRPDTVMDLNNIRAVLIRMEDTIVFNLIERAKFPRQPSIYQNGGISIPDFDGSFVDWILREEEIVHAKVRRYQSPDEVPFFPAELPEPILPPISYPPVLYPHPNKVNVNYRIKDFYVNDIVPSICPEGEQKENVGSSSLCDVECLRSLSRRIHFGRFVAESKFLSERETITALIKAKDVAGLDAAITNSAVEKQVLARLKKKAETYGIDPYLKASSNDKKVDADAVVAMYENWVIPLTKEVEVEYLLHRLDNEED</sequence>